<evidence type="ECO:0000256" key="5">
    <source>
        <dbReference type="ARBA" id="ARBA00023180"/>
    </source>
</evidence>
<evidence type="ECO:0000256" key="4">
    <source>
        <dbReference type="ARBA" id="ARBA00023157"/>
    </source>
</evidence>
<feature type="compositionally biased region" description="Low complexity" evidence="6">
    <location>
        <begin position="164"/>
        <end position="183"/>
    </location>
</feature>
<feature type="compositionally biased region" description="Polar residues" evidence="6">
    <location>
        <begin position="896"/>
        <end position="908"/>
    </location>
</feature>
<dbReference type="EMBL" id="PYSW02000021">
    <property type="protein sequence ID" value="KAG2383222.1"/>
    <property type="molecule type" value="Genomic_DNA"/>
</dbReference>
<keyword evidence="3" id="KW-0677">Repeat</keyword>
<comment type="similarity">
    <text evidence="1">Belongs to the stealth family.</text>
</comment>
<feature type="compositionally biased region" description="Low complexity" evidence="6">
    <location>
        <begin position="930"/>
        <end position="962"/>
    </location>
</feature>
<protein>
    <recommendedName>
        <fullName evidence="13">N-acetylglucosamine-1-phosphotransferase subunits alpha/beta</fullName>
    </recommendedName>
</protein>
<feature type="domain" description="Stealth protein CR2 conserved region 2" evidence="9">
    <location>
        <begin position="400"/>
        <end position="506"/>
    </location>
</feature>
<proteinExistence type="inferred from homology"/>
<dbReference type="PANTHER" id="PTHR24045">
    <property type="match status" value="1"/>
</dbReference>
<reference evidence="11 12" key="1">
    <citation type="journal article" date="2018" name="BMC Genomics">
        <title>The genome of Naegleria lovaniensis, the basis for a comparative approach to unravel pathogenicity factors of the human pathogenic amoeba N. fowleri.</title>
        <authorList>
            <person name="Liechti N."/>
            <person name="Schurch N."/>
            <person name="Bruggmann R."/>
            <person name="Wittwer M."/>
        </authorList>
    </citation>
    <scope>NUCLEOTIDE SEQUENCE [LARGE SCALE GENOMIC DNA]</scope>
    <source>
        <strain evidence="11 12">ATCC 30569</strain>
    </source>
</reference>
<keyword evidence="4" id="KW-1015">Disulfide bond</keyword>
<feature type="compositionally biased region" description="Low complexity" evidence="6">
    <location>
        <begin position="863"/>
        <end position="895"/>
    </location>
</feature>
<feature type="region of interest" description="Disordered" evidence="6">
    <location>
        <begin position="709"/>
        <end position="752"/>
    </location>
</feature>
<comment type="caution">
    <text evidence="11">The sequence shown here is derived from an EMBL/GenBank/DDBJ whole genome shotgun (WGS) entry which is preliminary data.</text>
</comment>
<feature type="compositionally biased region" description="Low complexity" evidence="6">
    <location>
        <begin position="712"/>
        <end position="752"/>
    </location>
</feature>
<dbReference type="Pfam" id="PF11380">
    <property type="entry name" value="Stealth_CR2"/>
    <property type="match status" value="1"/>
</dbReference>
<keyword evidence="7" id="KW-0812">Transmembrane</keyword>
<dbReference type="GO" id="GO:0016772">
    <property type="term" value="F:transferase activity, transferring phosphorus-containing groups"/>
    <property type="evidence" value="ECO:0007669"/>
    <property type="project" value="InterPro"/>
</dbReference>
<dbReference type="InterPro" id="IPR031358">
    <property type="entry name" value="Stealth_CR1"/>
</dbReference>
<evidence type="ECO:0000256" key="2">
    <source>
        <dbReference type="ARBA" id="ARBA00022679"/>
    </source>
</evidence>
<feature type="compositionally biased region" description="Polar residues" evidence="6">
    <location>
        <begin position="184"/>
        <end position="197"/>
    </location>
</feature>
<evidence type="ECO:0000259" key="10">
    <source>
        <dbReference type="Pfam" id="PF17101"/>
    </source>
</evidence>
<evidence type="ECO:0008006" key="13">
    <source>
        <dbReference type="Google" id="ProtNLM"/>
    </source>
</evidence>
<feature type="compositionally biased region" description="Low complexity" evidence="6">
    <location>
        <begin position="319"/>
        <end position="385"/>
    </location>
</feature>
<keyword evidence="7" id="KW-1133">Transmembrane helix</keyword>
<feature type="domain" description="Stealth protein CR1 conserved region 1" evidence="10">
    <location>
        <begin position="111"/>
        <end position="138"/>
    </location>
</feature>
<evidence type="ECO:0000259" key="8">
    <source>
        <dbReference type="Pfam" id="PF00066"/>
    </source>
</evidence>
<feature type="transmembrane region" description="Helical" evidence="7">
    <location>
        <begin position="45"/>
        <end position="65"/>
    </location>
</feature>
<dbReference type="GO" id="GO:0005794">
    <property type="term" value="C:Golgi apparatus"/>
    <property type="evidence" value="ECO:0007669"/>
    <property type="project" value="TreeGrafter"/>
</dbReference>
<evidence type="ECO:0000313" key="12">
    <source>
        <dbReference type="Proteomes" id="UP000816034"/>
    </source>
</evidence>
<keyword evidence="5" id="KW-0325">Glycoprotein</keyword>
<dbReference type="AlphaFoldDB" id="A0AA88KJH1"/>
<dbReference type="Pfam" id="PF00066">
    <property type="entry name" value="Notch"/>
    <property type="match status" value="2"/>
</dbReference>
<keyword evidence="2" id="KW-0808">Transferase</keyword>
<evidence type="ECO:0000256" key="3">
    <source>
        <dbReference type="ARBA" id="ARBA00022737"/>
    </source>
</evidence>
<dbReference type="GeneID" id="68097014"/>
<organism evidence="11 12">
    <name type="scientific">Naegleria lovaniensis</name>
    <name type="common">Amoeba</name>
    <dbReference type="NCBI Taxonomy" id="51637"/>
    <lineage>
        <taxon>Eukaryota</taxon>
        <taxon>Discoba</taxon>
        <taxon>Heterolobosea</taxon>
        <taxon>Tetramitia</taxon>
        <taxon>Eutetramitia</taxon>
        <taxon>Vahlkampfiidae</taxon>
        <taxon>Naegleria</taxon>
    </lineage>
</organism>
<feature type="region of interest" description="Disordered" evidence="6">
    <location>
        <begin position="142"/>
        <end position="401"/>
    </location>
</feature>
<feature type="compositionally biased region" description="Polar residues" evidence="6">
    <location>
        <begin position="386"/>
        <end position="399"/>
    </location>
</feature>
<dbReference type="Gene3D" id="4.10.470.20">
    <property type="match status" value="1"/>
</dbReference>
<sequence>MLPTTTANSANISATSSKKYTCGCIPNRLTKPIQKSFYSFATSKWGVILLIIVTFITLNSILHLLQSLLDVSIMDKTTLVEDDVSQMGSYCHRMYKDNIMKVNAIPKLCYEPMDIVYTWVNGSDPIHKALLKEFTDKLKEESVKQEDVESFDSSATETKKTTKTTKSTTGTGGTSTTTTTTGKNPSEMTTHSRNTGSNHRKSNHENANSIRGRTKNYRLKGNNQKDKNVGTTPQTNHEEMPLMKGRRRRKLNQFNDDEEDDSSIDHVIDKTTMNDQKKKKKNSNTTTTTTRTNSKSTTRTNAKSTTTDSTTKRKKKNDLNTTTTPKNTLKTTTTSKSSLKTTTSLENTLNSATTASTTRPPSAIPSSSTHPHPTTPSSTTSLSASQNNNTQDNTVSGSNRFRDNDELKFSLRSLERFAPWVRNIYIVTNGQVPNWLNVKNPKIKIVKHSDIYRDASHLPVFSSPSIESHIHRIPGLSKKFIYLNDDVMFGNNVYPEDFYSHSTGQRVFLSWEVPPCASGCQESWLGDGYCDLSCNVTQCDFDGGDCIGNNVRMSYGSSSFGNSWNNWNTGSTGQLPNWMSSSKSNYHNYCAASCPDTWIGDRFCDRPCNVRECGFDAGDCDFKDLKRVLLHEHVNENLNAIYVRYNVSSIYLNLNPIFMNAQITNGNHDNEKLVRSSTISQKEKLLIFTFNYQLLKANITKYTSENVSELASSPNTPTSSISSSTPHTTSSISSSTRHQSSSRTTTTTSTSNTGTLYYEEIIQVTLEAERTLNSTTETSTPSTTTTHYTIENDKLTISKSFIVKLVNNETFEYIQNKFNKKTSNDLIGLTESEYSQIQNDIHYNSKVIIPTTMSIQSMLALKSSSSSGSGSSSSSSSSSISTTTTLPPRSTSPKSDLSTLNHPNTQPMSGGTTTTRSNTRSMSGSGGTMSDGTTTTTPSGTTTISNTQSTTTTQRDTTTSSSPANTVLHTELKNTDKTRMDTTRVQHDDTTTTPTTSTTSAGIRYYYSNYYYCWY</sequence>
<evidence type="ECO:0000256" key="1">
    <source>
        <dbReference type="ARBA" id="ARBA00007583"/>
    </source>
</evidence>
<dbReference type="InterPro" id="IPR047141">
    <property type="entry name" value="Stealth"/>
</dbReference>
<evidence type="ECO:0000256" key="7">
    <source>
        <dbReference type="SAM" id="Phobius"/>
    </source>
</evidence>
<dbReference type="PANTHER" id="PTHR24045:SF0">
    <property type="entry name" value="N-ACETYLGLUCOSAMINE-1-PHOSPHOTRANSFERASE SUBUNITS ALPHA_BETA"/>
    <property type="match status" value="1"/>
</dbReference>
<dbReference type="Pfam" id="PF17101">
    <property type="entry name" value="Stealth_CR1"/>
    <property type="match status" value="1"/>
</dbReference>
<keyword evidence="12" id="KW-1185">Reference proteome</keyword>
<dbReference type="InterPro" id="IPR021520">
    <property type="entry name" value="Stealth_CR2"/>
</dbReference>
<accession>A0AA88KJH1</accession>
<feature type="region of interest" description="Disordered" evidence="6">
    <location>
        <begin position="863"/>
        <end position="977"/>
    </location>
</feature>
<keyword evidence="7" id="KW-0472">Membrane</keyword>
<feature type="domain" description="LNR" evidence="8">
    <location>
        <begin position="515"/>
        <end position="546"/>
    </location>
</feature>
<evidence type="ECO:0000259" key="9">
    <source>
        <dbReference type="Pfam" id="PF11380"/>
    </source>
</evidence>
<feature type="compositionally biased region" description="Low complexity" evidence="6">
    <location>
        <begin position="909"/>
        <end position="923"/>
    </location>
</feature>
<name>A0AA88KJH1_NAELO</name>
<feature type="domain" description="LNR" evidence="8">
    <location>
        <begin position="589"/>
        <end position="621"/>
    </location>
</feature>
<evidence type="ECO:0000313" key="11">
    <source>
        <dbReference type="EMBL" id="KAG2383222.1"/>
    </source>
</evidence>
<dbReference type="RefSeq" id="XP_044548901.1">
    <property type="nucleotide sequence ID" value="XM_044694211.1"/>
</dbReference>
<dbReference type="Proteomes" id="UP000816034">
    <property type="component" value="Unassembled WGS sequence"/>
</dbReference>
<feature type="compositionally biased region" description="Low complexity" evidence="6">
    <location>
        <begin position="283"/>
        <end position="309"/>
    </location>
</feature>
<dbReference type="Gene3D" id="3.30.300.320">
    <property type="match status" value="1"/>
</dbReference>
<gene>
    <name evidence="11" type="ORF">C9374_004559</name>
</gene>
<evidence type="ECO:0000256" key="6">
    <source>
        <dbReference type="SAM" id="MobiDB-lite"/>
    </source>
</evidence>
<dbReference type="InterPro" id="IPR000800">
    <property type="entry name" value="Notch_dom"/>
</dbReference>